<evidence type="ECO:0000256" key="1">
    <source>
        <dbReference type="ARBA" id="ARBA00022670"/>
    </source>
</evidence>
<dbReference type="PRINTS" id="PR00138">
    <property type="entry name" value="MATRIXIN"/>
</dbReference>
<dbReference type="RefSeq" id="WP_054747875.1">
    <property type="nucleotide sequence ID" value="NZ_BKAM01000037.1"/>
</dbReference>
<protein>
    <submittedName>
        <fullName evidence="8">Peptidase M10</fullName>
    </submittedName>
</protein>
<reference evidence="8 9" key="1">
    <citation type="submission" date="2019-07" db="EMBL/GenBank/DDBJ databases">
        <title>Whole genome shotgun sequence of Lactobacillus rapi NBRC 109618.</title>
        <authorList>
            <person name="Hosoyama A."/>
            <person name="Uohara A."/>
            <person name="Ohji S."/>
            <person name="Ichikawa N."/>
        </authorList>
    </citation>
    <scope>NUCLEOTIDE SEQUENCE [LARGE SCALE GENOMIC DNA]</scope>
    <source>
        <strain evidence="8 9">NBRC 109618</strain>
    </source>
</reference>
<evidence type="ECO:0000256" key="5">
    <source>
        <dbReference type="SAM" id="MobiDB-lite"/>
    </source>
</evidence>
<comment type="caution">
    <text evidence="8">The sequence shown here is derived from an EMBL/GenBank/DDBJ whole genome shotgun (WGS) entry which is preliminary data.</text>
</comment>
<keyword evidence="6" id="KW-1133">Transmembrane helix</keyword>
<accession>A0A512PNU7</accession>
<feature type="transmembrane region" description="Helical" evidence="6">
    <location>
        <begin position="7"/>
        <end position="28"/>
    </location>
</feature>
<evidence type="ECO:0000256" key="3">
    <source>
        <dbReference type="ARBA" id="ARBA00022801"/>
    </source>
</evidence>
<dbReference type="GO" id="GO:0006508">
    <property type="term" value="P:proteolysis"/>
    <property type="evidence" value="ECO:0007669"/>
    <property type="project" value="UniProtKB-KW"/>
</dbReference>
<dbReference type="Pfam" id="PF00413">
    <property type="entry name" value="Peptidase_M10"/>
    <property type="match status" value="1"/>
</dbReference>
<sequence length="224" mass="25020">MTHLKRFWIQIVKGLLVILSVIGVIWAFNVSLAPGTIHQSTTPIENPDTDPKPSYSPQKDYHWPTTQIPYYIKTTTSRHYAKVWRKAVAAWNDVKVVQLIPTHHESDAEIILGTKVNYKGETDGWAASEGVVMGYTTQRFSDSGAPLFAGYNESYLITEAMTRMNYTTVNQQASVAMHELGHDLGLGHSQNNHSIMQEAAPTLYNQIPQVDANHLAQLYAGVPK</sequence>
<keyword evidence="6" id="KW-0472">Membrane</keyword>
<dbReference type="SUPFAM" id="SSF55486">
    <property type="entry name" value="Metalloproteases ('zincins'), catalytic domain"/>
    <property type="match status" value="1"/>
</dbReference>
<dbReference type="Proteomes" id="UP000321569">
    <property type="component" value="Unassembled WGS sequence"/>
</dbReference>
<evidence type="ECO:0000256" key="4">
    <source>
        <dbReference type="ARBA" id="ARBA00022833"/>
    </source>
</evidence>
<name>A0A512PNU7_9LACO</name>
<proteinExistence type="predicted"/>
<evidence type="ECO:0000256" key="6">
    <source>
        <dbReference type="SAM" id="Phobius"/>
    </source>
</evidence>
<feature type="region of interest" description="Disordered" evidence="5">
    <location>
        <begin position="39"/>
        <end position="60"/>
    </location>
</feature>
<keyword evidence="6" id="KW-0812">Transmembrane</keyword>
<keyword evidence="2" id="KW-0479">Metal-binding</keyword>
<dbReference type="GO" id="GO:0031012">
    <property type="term" value="C:extracellular matrix"/>
    <property type="evidence" value="ECO:0007669"/>
    <property type="project" value="InterPro"/>
</dbReference>
<dbReference type="GO" id="GO:0004222">
    <property type="term" value="F:metalloendopeptidase activity"/>
    <property type="evidence" value="ECO:0007669"/>
    <property type="project" value="InterPro"/>
</dbReference>
<dbReference type="InterPro" id="IPR001818">
    <property type="entry name" value="Pept_M10_metallopeptidase"/>
</dbReference>
<keyword evidence="1" id="KW-0645">Protease</keyword>
<dbReference type="STRING" id="1423795.FD12_GL001599"/>
<feature type="domain" description="Peptidase M10 metallopeptidase" evidence="7">
    <location>
        <begin position="63"/>
        <end position="220"/>
    </location>
</feature>
<evidence type="ECO:0000313" key="8">
    <source>
        <dbReference type="EMBL" id="GEP72869.1"/>
    </source>
</evidence>
<gene>
    <name evidence="8" type="primary">zmp1_3</name>
    <name evidence="8" type="ORF">LRA02_17370</name>
</gene>
<evidence type="ECO:0000313" key="9">
    <source>
        <dbReference type="Proteomes" id="UP000321569"/>
    </source>
</evidence>
<dbReference type="GO" id="GO:0008270">
    <property type="term" value="F:zinc ion binding"/>
    <property type="evidence" value="ECO:0007669"/>
    <property type="project" value="InterPro"/>
</dbReference>
<dbReference type="InterPro" id="IPR021190">
    <property type="entry name" value="Pept_M10A"/>
</dbReference>
<evidence type="ECO:0000256" key="2">
    <source>
        <dbReference type="ARBA" id="ARBA00022723"/>
    </source>
</evidence>
<evidence type="ECO:0000259" key="7">
    <source>
        <dbReference type="Pfam" id="PF00413"/>
    </source>
</evidence>
<organism evidence="8 9">
    <name type="scientific">Lentilactobacillus rapi</name>
    <dbReference type="NCBI Taxonomy" id="481723"/>
    <lineage>
        <taxon>Bacteria</taxon>
        <taxon>Bacillati</taxon>
        <taxon>Bacillota</taxon>
        <taxon>Bacilli</taxon>
        <taxon>Lactobacillales</taxon>
        <taxon>Lactobacillaceae</taxon>
        <taxon>Lentilactobacillus</taxon>
    </lineage>
</organism>
<dbReference type="Gene3D" id="3.40.390.10">
    <property type="entry name" value="Collagenase (Catalytic Domain)"/>
    <property type="match status" value="1"/>
</dbReference>
<dbReference type="EMBL" id="BKAM01000037">
    <property type="protein sequence ID" value="GEP72869.1"/>
    <property type="molecule type" value="Genomic_DNA"/>
</dbReference>
<keyword evidence="3" id="KW-0378">Hydrolase</keyword>
<dbReference type="InterPro" id="IPR024079">
    <property type="entry name" value="MetalloPept_cat_dom_sf"/>
</dbReference>
<dbReference type="AlphaFoldDB" id="A0A512PNU7"/>
<keyword evidence="4" id="KW-0862">Zinc</keyword>